<dbReference type="PROSITE" id="PS50889">
    <property type="entry name" value="S4"/>
    <property type="match status" value="1"/>
</dbReference>
<dbReference type="Gene3D" id="3.30.2350.10">
    <property type="entry name" value="Pseudouridine synthase"/>
    <property type="match status" value="1"/>
</dbReference>
<dbReference type="GO" id="GO:0160140">
    <property type="term" value="F:23S rRNA pseudouridine(1911/1915/1917) synthase activity"/>
    <property type="evidence" value="ECO:0007669"/>
    <property type="project" value="UniProtKB-EC"/>
</dbReference>
<organism evidence="11 12">
    <name type="scientific">Allochromatium warmingii</name>
    <name type="common">Chromatium warmingii</name>
    <dbReference type="NCBI Taxonomy" id="61595"/>
    <lineage>
        <taxon>Bacteria</taxon>
        <taxon>Pseudomonadati</taxon>
        <taxon>Pseudomonadota</taxon>
        <taxon>Gammaproteobacteria</taxon>
        <taxon>Chromatiales</taxon>
        <taxon>Chromatiaceae</taxon>
        <taxon>Allochromatium</taxon>
    </lineage>
</organism>
<sequence>MTDSVQSIRRRVQVPADHAGGRLDRVLAQLLPEFSRGRLQQWIEAGQVWVDEQPCRVRDKVWGGAVIRLAAELTHCDEHRPQAIALDVVYADAQILIINKPAGLVVHPAAGNPDGTLQNALLHYAPELAALPRAGIVHRLDKDTTGLMVVARTLQAHSALVEQLQKRVVHREYRALVLGTLVAGGRVDAPIGRHPTQRTKMAVVRHGREAITHYRVLESYPGHTLLAVELETGRTHQIRVHMTHLHHPLVGDTTYGARPRPPRGCRPELAAALQSFPRQALHAIRLGLLHPATGEAMHWEVPMAADLAALLRLLRQEAADVANRLA</sequence>
<evidence type="ECO:0000313" key="12">
    <source>
        <dbReference type="Proteomes" id="UP000198672"/>
    </source>
</evidence>
<evidence type="ECO:0000256" key="2">
    <source>
        <dbReference type="ARBA" id="ARBA00022884"/>
    </source>
</evidence>
<dbReference type="CDD" id="cd02869">
    <property type="entry name" value="PseudoU_synth_RluA_like"/>
    <property type="match status" value="1"/>
</dbReference>
<dbReference type="Gene3D" id="3.10.290.10">
    <property type="entry name" value="RNA-binding S4 domain"/>
    <property type="match status" value="1"/>
</dbReference>
<dbReference type="PANTHER" id="PTHR21600">
    <property type="entry name" value="MITOCHONDRIAL RNA PSEUDOURIDINE SYNTHASE"/>
    <property type="match status" value="1"/>
</dbReference>
<evidence type="ECO:0000313" key="11">
    <source>
        <dbReference type="EMBL" id="SDX76784.1"/>
    </source>
</evidence>
<dbReference type="EC" id="5.4.99.-" evidence="8"/>
<dbReference type="STRING" id="61595.SAMN05421644_11264"/>
<dbReference type="Pfam" id="PF00849">
    <property type="entry name" value="PseudoU_synth_2"/>
    <property type="match status" value="1"/>
</dbReference>
<dbReference type="OrthoDB" id="9807829at2"/>
<dbReference type="InterPro" id="IPR002942">
    <property type="entry name" value="S4_RNA-bd"/>
</dbReference>
<gene>
    <name evidence="11" type="ORF">SAMN05421644_11264</name>
</gene>
<comment type="function">
    <text evidence="5">Responsible for synthesis of pseudouridine from uracil at positions 1911, 1915 and 1917 in 23S ribosomal RNA.</text>
</comment>
<dbReference type="NCBIfam" id="NF008385">
    <property type="entry name" value="PRK11180.1"/>
    <property type="match status" value="1"/>
</dbReference>
<dbReference type="InterPro" id="IPR006225">
    <property type="entry name" value="PsdUridine_synth_RluC/D"/>
</dbReference>
<evidence type="ECO:0000256" key="7">
    <source>
        <dbReference type="PROSITE-ProRule" id="PRU00182"/>
    </source>
</evidence>
<dbReference type="InterPro" id="IPR006145">
    <property type="entry name" value="PsdUridine_synth_RsuA/RluA"/>
</dbReference>
<evidence type="ECO:0000259" key="9">
    <source>
        <dbReference type="Pfam" id="PF00849"/>
    </source>
</evidence>
<dbReference type="RefSeq" id="WP_091332905.1">
    <property type="nucleotide sequence ID" value="NZ_FNOW01000012.1"/>
</dbReference>
<dbReference type="InterPro" id="IPR006224">
    <property type="entry name" value="PsdUridine_synth_RluA-like_CS"/>
</dbReference>
<dbReference type="EMBL" id="FNOW01000012">
    <property type="protein sequence ID" value="SDX76784.1"/>
    <property type="molecule type" value="Genomic_DNA"/>
</dbReference>
<dbReference type="InterPro" id="IPR020103">
    <property type="entry name" value="PsdUridine_synth_cat_dom_sf"/>
</dbReference>
<dbReference type="Proteomes" id="UP000198672">
    <property type="component" value="Unassembled WGS sequence"/>
</dbReference>
<evidence type="ECO:0000256" key="8">
    <source>
        <dbReference type="RuleBase" id="RU362028"/>
    </source>
</evidence>
<dbReference type="PROSITE" id="PS01129">
    <property type="entry name" value="PSI_RLU"/>
    <property type="match status" value="1"/>
</dbReference>
<feature type="domain" description="Pseudouridine synthase RsuA/RluA-like" evidence="9">
    <location>
        <begin position="95"/>
        <end position="244"/>
    </location>
</feature>
<dbReference type="AlphaFoldDB" id="A0A1H3EFU6"/>
<dbReference type="InterPro" id="IPR036986">
    <property type="entry name" value="S4_RNA-bd_sf"/>
</dbReference>
<evidence type="ECO:0000256" key="1">
    <source>
        <dbReference type="ARBA" id="ARBA00010876"/>
    </source>
</evidence>
<comment type="catalytic activity">
    <reaction evidence="8">
        <text>a uridine in RNA = a pseudouridine in RNA</text>
        <dbReference type="Rhea" id="RHEA:48348"/>
        <dbReference type="Rhea" id="RHEA-COMP:12068"/>
        <dbReference type="Rhea" id="RHEA-COMP:12069"/>
        <dbReference type="ChEBI" id="CHEBI:65314"/>
        <dbReference type="ChEBI" id="CHEBI:65315"/>
    </reaction>
</comment>
<dbReference type="GO" id="GO:0000455">
    <property type="term" value="P:enzyme-directed rRNA pseudouridine synthesis"/>
    <property type="evidence" value="ECO:0007669"/>
    <property type="project" value="UniProtKB-ARBA"/>
</dbReference>
<evidence type="ECO:0000256" key="5">
    <source>
        <dbReference type="ARBA" id="ARBA00056072"/>
    </source>
</evidence>
<protein>
    <recommendedName>
        <fullName evidence="8">Pseudouridine synthase</fullName>
        <ecNumber evidence="8">5.4.99.-</ecNumber>
    </recommendedName>
</protein>
<keyword evidence="2 7" id="KW-0694">RNA-binding</keyword>
<name>A0A1H3EFU6_ALLWA</name>
<proteinExistence type="inferred from homology"/>
<dbReference type="NCBIfam" id="TIGR00005">
    <property type="entry name" value="rluA_subfam"/>
    <property type="match status" value="1"/>
</dbReference>
<dbReference type="PANTHER" id="PTHR21600:SF44">
    <property type="entry name" value="RIBOSOMAL LARGE SUBUNIT PSEUDOURIDINE SYNTHASE D"/>
    <property type="match status" value="1"/>
</dbReference>
<dbReference type="SUPFAM" id="SSF55120">
    <property type="entry name" value="Pseudouridine synthase"/>
    <property type="match status" value="1"/>
</dbReference>
<evidence type="ECO:0000256" key="6">
    <source>
        <dbReference type="PIRSR" id="PIRSR606225-1"/>
    </source>
</evidence>
<dbReference type="SUPFAM" id="SSF55174">
    <property type="entry name" value="Alpha-L RNA-binding motif"/>
    <property type="match status" value="1"/>
</dbReference>
<accession>A0A1H3EFU6</accession>
<evidence type="ECO:0000259" key="10">
    <source>
        <dbReference type="Pfam" id="PF01479"/>
    </source>
</evidence>
<evidence type="ECO:0000256" key="3">
    <source>
        <dbReference type="ARBA" id="ARBA00023235"/>
    </source>
</evidence>
<reference evidence="12" key="1">
    <citation type="submission" date="2016-10" db="EMBL/GenBank/DDBJ databases">
        <authorList>
            <person name="Varghese N."/>
            <person name="Submissions S."/>
        </authorList>
    </citation>
    <scope>NUCLEOTIDE SEQUENCE [LARGE SCALE GENOMIC DNA]</scope>
    <source>
        <strain evidence="12">DSM 173</strain>
    </source>
</reference>
<comment type="similarity">
    <text evidence="1 8">Belongs to the pseudouridine synthase RluA family.</text>
</comment>
<keyword evidence="3 8" id="KW-0413">Isomerase</keyword>
<feature type="active site" evidence="6">
    <location>
        <position position="141"/>
    </location>
</feature>
<dbReference type="InterPro" id="IPR050188">
    <property type="entry name" value="RluA_PseudoU_synthase"/>
</dbReference>
<keyword evidence="12" id="KW-1185">Reference proteome</keyword>
<evidence type="ECO:0000256" key="4">
    <source>
        <dbReference type="ARBA" id="ARBA00036882"/>
    </source>
</evidence>
<dbReference type="GO" id="GO:0003723">
    <property type="term" value="F:RNA binding"/>
    <property type="evidence" value="ECO:0007669"/>
    <property type="project" value="UniProtKB-KW"/>
</dbReference>
<dbReference type="CDD" id="cd00165">
    <property type="entry name" value="S4"/>
    <property type="match status" value="1"/>
</dbReference>
<dbReference type="Pfam" id="PF01479">
    <property type="entry name" value="S4"/>
    <property type="match status" value="1"/>
</dbReference>
<dbReference type="FunFam" id="3.30.2350.10:FF:000006">
    <property type="entry name" value="Pseudouridine synthase"/>
    <property type="match status" value="1"/>
</dbReference>
<comment type="catalytic activity">
    <reaction evidence="4">
        <text>uridine(1911/1915/1917) in 23S rRNA = pseudouridine(1911/1915/1917) in 23S rRNA</text>
        <dbReference type="Rhea" id="RHEA:42524"/>
        <dbReference type="Rhea" id="RHEA-COMP:10097"/>
        <dbReference type="Rhea" id="RHEA-COMP:10098"/>
        <dbReference type="ChEBI" id="CHEBI:65314"/>
        <dbReference type="ChEBI" id="CHEBI:65315"/>
        <dbReference type="EC" id="5.4.99.23"/>
    </reaction>
</comment>
<feature type="domain" description="RNA-binding S4" evidence="10">
    <location>
        <begin position="22"/>
        <end position="66"/>
    </location>
</feature>